<feature type="signal peptide" evidence="2">
    <location>
        <begin position="1"/>
        <end position="25"/>
    </location>
</feature>
<name>A0A5D0RAG7_9FLAO</name>
<dbReference type="Proteomes" id="UP000323720">
    <property type="component" value="Unassembled WGS sequence"/>
</dbReference>
<dbReference type="AlphaFoldDB" id="A0A5D0RAG7"/>
<dbReference type="InterPro" id="IPR026444">
    <property type="entry name" value="Secre_tail"/>
</dbReference>
<keyword evidence="1 2" id="KW-0732">Signal</keyword>
<protein>
    <submittedName>
        <fullName evidence="5">T9SS type A sorting domain-containing protein</fullName>
    </submittedName>
</protein>
<feature type="domain" description="GEVED" evidence="4">
    <location>
        <begin position="377"/>
        <end position="458"/>
    </location>
</feature>
<feature type="domain" description="Secretion system C-terminal sorting" evidence="3">
    <location>
        <begin position="478"/>
        <end position="549"/>
    </location>
</feature>
<sequence>MKKITMLFIATLGATLFWTSSIAQTQSCSQETLATAVAENGYGNLKTLIFANDLALSGVDSFTLNSVQLNVMVNTGVTLDGVTLRFYEDSASGNGPGAEIGSTPLLAPTTINNLGLVFGSFDRLEVDVDLITPFTFTGNGSASVFWVGVTVNHVGADAFMEITTDTNTPNEIYYLNGTTWVGSSDPIDGYDEVSDGIISFFGDCIASSDCSGMPNAGVTIVNPATGNAGSNYTVTAQGISGAPGISFQWQSNTNGAGWIDEGTASNSYMAYTATAPAQIGDEVSWRLISTCVSTGDVATSDIATFTVAITYCDVQFPSAVEPITYVNFADIDNTTSAAVGGSPALENFTSQIASVDQGSSYPIEIKGNTDGSFTSKIMVYVDWNQDGVFDNAVGSNEMYALPDIYGSTGEDAISSTGSIAVPTSAMLGNTTMRVMKRFSTAAAPCNVSGYGQAEDYTVEVVDPAMSVDDNFKLSGTRLYPNPINDGAFYIHAPTLNGEQVEVNITDMAGRQVFNNKLSVNNSKVTVSVNNALTSGLYLVTLKHAGQQHTFRVVKN</sequence>
<dbReference type="OrthoDB" id="614723at2"/>
<proteinExistence type="predicted"/>
<dbReference type="EMBL" id="VSKK01000001">
    <property type="protein sequence ID" value="TYB78512.1"/>
    <property type="molecule type" value="Genomic_DNA"/>
</dbReference>
<evidence type="ECO:0000259" key="4">
    <source>
        <dbReference type="Pfam" id="PF20009"/>
    </source>
</evidence>
<dbReference type="Pfam" id="PF20009">
    <property type="entry name" value="GEVED"/>
    <property type="match status" value="1"/>
</dbReference>
<dbReference type="RefSeq" id="WP_148402250.1">
    <property type="nucleotide sequence ID" value="NZ_VSKK01000001.1"/>
</dbReference>
<evidence type="ECO:0000256" key="2">
    <source>
        <dbReference type="SAM" id="SignalP"/>
    </source>
</evidence>
<evidence type="ECO:0000313" key="6">
    <source>
        <dbReference type="Proteomes" id="UP000323720"/>
    </source>
</evidence>
<comment type="caution">
    <text evidence="5">The sequence shown here is derived from an EMBL/GenBank/DDBJ whole genome shotgun (WGS) entry which is preliminary data.</text>
</comment>
<dbReference type="NCBIfam" id="TIGR04183">
    <property type="entry name" value="Por_Secre_tail"/>
    <property type="match status" value="1"/>
</dbReference>
<evidence type="ECO:0000313" key="5">
    <source>
        <dbReference type="EMBL" id="TYB78512.1"/>
    </source>
</evidence>
<dbReference type="Pfam" id="PF18962">
    <property type="entry name" value="Por_Secre_tail"/>
    <property type="match status" value="1"/>
</dbReference>
<reference evidence="5 6" key="1">
    <citation type="submission" date="2019-08" db="EMBL/GenBank/DDBJ databases">
        <title>Genomes of Antarctic Bizionia species.</title>
        <authorList>
            <person name="Bowman J.P."/>
        </authorList>
    </citation>
    <scope>NUCLEOTIDE SEQUENCE [LARGE SCALE GENOMIC DNA]</scope>
    <source>
        <strain evidence="5 6">ADA-4</strain>
    </source>
</reference>
<feature type="chain" id="PRO_5023118315" evidence="2">
    <location>
        <begin position="26"/>
        <end position="555"/>
    </location>
</feature>
<evidence type="ECO:0000259" key="3">
    <source>
        <dbReference type="Pfam" id="PF18962"/>
    </source>
</evidence>
<evidence type="ECO:0000256" key="1">
    <source>
        <dbReference type="ARBA" id="ARBA00022729"/>
    </source>
</evidence>
<accession>A0A5D0RAG7</accession>
<dbReference type="InterPro" id="IPR045474">
    <property type="entry name" value="GEVED"/>
</dbReference>
<gene>
    <name evidence="5" type="ORF">ES674_01660</name>
</gene>
<organism evidence="5 6">
    <name type="scientific">Bizionia myxarmorum</name>
    <dbReference type="NCBI Taxonomy" id="291186"/>
    <lineage>
        <taxon>Bacteria</taxon>
        <taxon>Pseudomonadati</taxon>
        <taxon>Bacteroidota</taxon>
        <taxon>Flavobacteriia</taxon>
        <taxon>Flavobacteriales</taxon>
        <taxon>Flavobacteriaceae</taxon>
        <taxon>Bizionia</taxon>
    </lineage>
</organism>
<keyword evidence="6" id="KW-1185">Reference proteome</keyword>